<dbReference type="GeneID" id="90824465"/>
<dbReference type="RefSeq" id="XP_065726694.1">
    <property type="nucleotide sequence ID" value="XM_065870622.1"/>
</dbReference>
<dbReference type="KEGG" id="kbi:90824465"/>
<evidence type="ECO:0000313" key="1">
    <source>
        <dbReference type="EMBL" id="WVW86161.1"/>
    </source>
</evidence>
<dbReference type="EMBL" id="CP144547">
    <property type="protein sequence ID" value="WVW86161.1"/>
    <property type="molecule type" value="Genomic_DNA"/>
</dbReference>
<name>A0AAJ8KDY1_9TREE</name>
<gene>
    <name evidence="1" type="ORF">I302_108202</name>
</gene>
<reference evidence="1" key="2">
    <citation type="submission" date="2024-02" db="EMBL/GenBank/DDBJ databases">
        <title>Comparative genomics of Cryptococcus and Kwoniella reveals pathogenesis evolution and contrasting modes of karyotype evolution via chromosome fusion or intercentromeric recombination.</title>
        <authorList>
            <person name="Coelho M.A."/>
            <person name="David-Palma M."/>
            <person name="Shea T."/>
            <person name="Bowers K."/>
            <person name="McGinley-Smith S."/>
            <person name="Mohammad A.W."/>
            <person name="Gnirke A."/>
            <person name="Yurkov A.M."/>
            <person name="Nowrousian M."/>
            <person name="Sun S."/>
            <person name="Cuomo C.A."/>
            <person name="Heitman J."/>
        </authorList>
    </citation>
    <scope>NUCLEOTIDE SEQUENCE</scope>
    <source>
        <strain evidence="1">CBS 10118</strain>
    </source>
</reference>
<protein>
    <submittedName>
        <fullName evidence="1">Uncharacterized protein</fullName>
    </submittedName>
</protein>
<sequence length="108" mass="11808">MGVCYSTHNSADCCCDDPCCGPICDCCCDRTRIYPWGPRVLPPPVFYPAPIGPAPGPIIVQPAPIPAPLLPYPSQVSQTFLQPLQLASYPPQPQLQQYTSPPQTPRYH</sequence>
<reference evidence="1" key="1">
    <citation type="submission" date="2013-07" db="EMBL/GenBank/DDBJ databases">
        <authorList>
            <consortium name="The Broad Institute Genome Sequencing Platform"/>
            <person name="Cuomo C."/>
            <person name="Litvintseva A."/>
            <person name="Chen Y."/>
            <person name="Heitman J."/>
            <person name="Sun S."/>
            <person name="Springer D."/>
            <person name="Dromer F."/>
            <person name="Young S.K."/>
            <person name="Zeng Q."/>
            <person name="Gargeya S."/>
            <person name="Fitzgerald M."/>
            <person name="Abouelleil A."/>
            <person name="Alvarado L."/>
            <person name="Berlin A.M."/>
            <person name="Chapman S.B."/>
            <person name="Dewar J."/>
            <person name="Goldberg J."/>
            <person name="Griggs A."/>
            <person name="Gujja S."/>
            <person name="Hansen M."/>
            <person name="Howarth C."/>
            <person name="Imamovic A."/>
            <person name="Larimer J."/>
            <person name="McCowan C."/>
            <person name="Murphy C."/>
            <person name="Pearson M."/>
            <person name="Priest M."/>
            <person name="Roberts A."/>
            <person name="Saif S."/>
            <person name="Shea T."/>
            <person name="Sykes S."/>
            <person name="Wortman J."/>
            <person name="Nusbaum C."/>
            <person name="Birren B."/>
        </authorList>
    </citation>
    <scope>NUCLEOTIDE SEQUENCE</scope>
    <source>
        <strain evidence="1">CBS 10118</strain>
    </source>
</reference>
<accession>A0AAJ8KDY1</accession>
<organism evidence="1 2">
    <name type="scientific">Kwoniella bestiolae CBS 10118</name>
    <dbReference type="NCBI Taxonomy" id="1296100"/>
    <lineage>
        <taxon>Eukaryota</taxon>
        <taxon>Fungi</taxon>
        <taxon>Dikarya</taxon>
        <taxon>Basidiomycota</taxon>
        <taxon>Agaricomycotina</taxon>
        <taxon>Tremellomycetes</taxon>
        <taxon>Tremellales</taxon>
        <taxon>Cryptococcaceae</taxon>
        <taxon>Kwoniella</taxon>
    </lineage>
</organism>
<dbReference type="AlphaFoldDB" id="A0AAJ8KDY1"/>
<dbReference type="Proteomes" id="UP000092730">
    <property type="component" value="Chromosome 7"/>
</dbReference>
<keyword evidence="2" id="KW-1185">Reference proteome</keyword>
<evidence type="ECO:0000313" key="2">
    <source>
        <dbReference type="Proteomes" id="UP000092730"/>
    </source>
</evidence>
<proteinExistence type="predicted"/>